<sequence length="658" mass="73960">MAKDMPLACLENELTCGICSEAFKNPVTLHCGHNFCNTCLDDTWKESLILVCPQCRHLYPNRPELKKNTVLSAVVESFNKSSMLESDQTNNVKVCTTETEVVKCDTCMEANAIKTCLTCMASYCEEHVQPHHINPVFRAHQLVEPIRDLQKHICQDHVKFMEFFCQKHNCTACSNCLQFHRDCEYITLREAHSQKESEMKGMLVVLGTKIDMNNTVMTQVREQQLQLQDAATARKRSMREEYDFIRHLIDRSEQEALKDVDKDLGSSQAKIQSLIKKFSKNVDKMTAAKMELNNLLSNANSLAFLQASVKMPPGATTDPQCPCVNMDSKAVVTSLSSAVAVKELLMKILALPAENRIALLQSGVCARVHLCVCPYICTYIIQILKKKKKRGSEVPEMASPVPEMAHDKSERSLPLFLPLYSLYVCSLLSLLSFSHTIQTIHLERQRDWPANRNSKASFQLQTALQLTVNSQLMFLCVCCSAVGRTLKWDPRTAHRHIVLSEDLTKASMSSEPCPYPDGPERFSVCPQVLCSTGFLHGRHYWEVQLSGPRLCGLGLAYGSINRRSPSSRLGLNAKSWCLEWFNDRLSAWHNSVETVLDSPPSKRVGVLLDCDGGSASFYMVTDHAYPWIMFALPHKEAVYPALWIYSAGSSISLCKPTS</sequence>
<evidence type="ECO:0000256" key="4">
    <source>
        <dbReference type="ARBA" id="ARBA00022833"/>
    </source>
</evidence>
<protein>
    <submittedName>
        <fullName evidence="9">Uncharacterized protein</fullName>
    </submittedName>
</protein>
<dbReference type="InterPro" id="IPR001841">
    <property type="entry name" value="Znf_RING"/>
</dbReference>
<dbReference type="EMBL" id="JBHFQA010000001">
    <property type="protein sequence ID" value="KAL2103324.1"/>
    <property type="molecule type" value="Genomic_DNA"/>
</dbReference>
<dbReference type="InterPro" id="IPR003879">
    <property type="entry name" value="Butyrophylin_SPRY"/>
</dbReference>
<dbReference type="GO" id="GO:0045087">
    <property type="term" value="P:innate immune response"/>
    <property type="evidence" value="ECO:0007669"/>
    <property type="project" value="UniProtKB-KW"/>
</dbReference>
<proteinExistence type="predicted"/>
<feature type="domain" description="B30.2/SPRY" evidence="8">
    <location>
        <begin position="466"/>
        <end position="658"/>
    </location>
</feature>
<evidence type="ECO:0000313" key="10">
    <source>
        <dbReference type="Proteomes" id="UP001591681"/>
    </source>
</evidence>
<dbReference type="Gene3D" id="3.30.160.60">
    <property type="entry name" value="Classic Zinc Finger"/>
    <property type="match status" value="1"/>
</dbReference>
<dbReference type="Pfam" id="PF25600">
    <property type="entry name" value="TRIM_CC"/>
    <property type="match status" value="1"/>
</dbReference>
<feature type="domain" description="RING-type" evidence="7">
    <location>
        <begin position="16"/>
        <end position="56"/>
    </location>
</feature>
<organism evidence="9 10">
    <name type="scientific">Coilia grayii</name>
    <name type="common">Gray's grenadier anchovy</name>
    <dbReference type="NCBI Taxonomy" id="363190"/>
    <lineage>
        <taxon>Eukaryota</taxon>
        <taxon>Metazoa</taxon>
        <taxon>Chordata</taxon>
        <taxon>Craniata</taxon>
        <taxon>Vertebrata</taxon>
        <taxon>Euteleostomi</taxon>
        <taxon>Actinopterygii</taxon>
        <taxon>Neopterygii</taxon>
        <taxon>Teleostei</taxon>
        <taxon>Clupei</taxon>
        <taxon>Clupeiformes</taxon>
        <taxon>Clupeoidei</taxon>
        <taxon>Engraulidae</taxon>
        <taxon>Coilinae</taxon>
        <taxon>Coilia</taxon>
    </lineage>
</organism>
<dbReference type="AlphaFoldDB" id="A0ABD1KVZ1"/>
<keyword evidence="4" id="KW-0862">Zinc</keyword>
<keyword evidence="1" id="KW-0399">Innate immunity</keyword>
<evidence type="ECO:0000256" key="5">
    <source>
        <dbReference type="ARBA" id="ARBA00022859"/>
    </source>
</evidence>
<evidence type="ECO:0000256" key="3">
    <source>
        <dbReference type="ARBA" id="ARBA00022771"/>
    </source>
</evidence>
<keyword evidence="10" id="KW-1185">Reference proteome</keyword>
<keyword evidence="2" id="KW-0479">Metal-binding</keyword>
<dbReference type="InterPro" id="IPR006574">
    <property type="entry name" value="PRY"/>
</dbReference>
<dbReference type="InterPro" id="IPR017907">
    <property type="entry name" value="Znf_RING_CS"/>
</dbReference>
<evidence type="ECO:0000259" key="8">
    <source>
        <dbReference type="PROSITE" id="PS50188"/>
    </source>
</evidence>
<dbReference type="Gene3D" id="3.30.40.10">
    <property type="entry name" value="Zinc/RING finger domain, C3HC4 (zinc finger)"/>
    <property type="match status" value="1"/>
</dbReference>
<dbReference type="PROSITE" id="PS50089">
    <property type="entry name" value="ZF_RING_2"/>
    <property type="match status" value="1"/>
</dbReference>
<dbReference type="PROSITE" id="PS00518">
    <property type="entry name" value="ZF_RING_1"/>
    <property type="match status" value="1"/>
</dbReference>
<dbReference type="InterPro" id="IPR013083">
    <property type="entry name" value="Znf_RING/FYVE/PHD"/>
</dbReference>
<dbReference type="SMART" id="SM00449">
    <property type="entry name" value="SPRY"/>
    <property type="match status" value="1"/>
</dbReference>
<dbReference type="InterPro" id="IPR043136">
    <property type="entry name" value="B30.2/SPRY_sf"/>
</dbReference>
<dbReference type="PROSITE" id="PS50188">
    <property type="entry name" value="B302_SPRY"/>
    <property type="match status" value="1"/>
</dbReference>
<reference evidence="9 10" key="1">
    <citation type="submission" date="2024-09" db="EMBL/GenBank/DDBJ databases">
        <title>A chromosome-level genome assembly of Gray's grenadier anchovy, Coilia grayii.</title>
        <authorList>
            <person name="Fu Z."/>
        </authorList>
    </citation>
    <scope>NUCLEOTIDE SEQUENCE [LARGE SCALE GENOMIC DNA]</scope>
    <source>
        <strain evidence="9">G4</strain>
        <tissue evidence="9">Muscle</tissue>
    </source>
</reference>
<dbReference type="SUPFAM" id="SSF57850">
    <property type="entry name" value="RING/U-box"/>
    <property type="match status" value="1"/>
</dbReference>
<dbReference type="SMART" id="SM00184">
    <property type="entry name" value="RING"/>
    <property type="match status" value="1"/>
</dbReference>
<evidence type="ECO:0000256" key="2">
    <source>
        <dbReference type="ARBA" id="ARBA00022723"/>
    </source>
</evidence>
<name>A0ABD1KVZ1_9TELE</name>
<evidence type="ECO:0000259" key="7">
    <source>
        <dbReference type="PROSITE" id="PS50089"/>
    </source>
</evidence>
<dbReference type="GO" id="GO:0008270">
    <property type="term" value="F:zinc ion binding"/>
    <property type="evidence" value="ECO:0007669"/>
    <property type="project" value="UniProtKB-KW"/>
</dbReference>
<comment type="caution">
    <text evidence="9">The sequence shown here is derived from an EMBL/GenBank/DDBJ whole genome shotgun (WGS) entry which is preliminary data.</text>
</comment>
<dbReference type="Pfam" id="PF15227">
    <property type="entry name" value="zf-C3HC4_4"/>
    <property type="match status" value="1"/>
</dbReference>
<dbReference type="InterPro" id="IPR001870">
    <property type="entry name" value="B30.2/SPRY"/>
</dbReference>
<dbReference type="InterPro" id="IPR051051">
    <property type="entry name" value="E3_ubiq-ligase_TRIM/RNF"/>
</dbReference>
<dbReference type="PRINTS" id="PR01407">
    <property type="entry name" value="BUTYPHLNCDUF"/>
</dbReference>
<dbReference type="SUPFAM" id="SSF49899">
    <property type="entry name" value="Concanavalin A-like lectins/glucanases"/>
    <property type="match status" value="1"/>
</dbReference>
<dbReference type="Gene3D" id="2.60.120.920">
    <property type="match status" value="1"/>
</dbReference>
<dbReference type="InterPro" id="IPR058030">
    <property type="entry name" value="TRIM8/14/16/25/29/45/65_CC"/>
</dbReference>
<keyword evidence="3 6" id="KW-0863">Zinc-finger</keyword>
<dbReference type="Proteomes" id="UP001591681">
    <property type="component" value="Unassembled WGS sequence"/>
</dbReference>
<dbReference type="InterPro" id="IPR013320">
    <property type="entry name" value="ConA-like_dom_sf"/>
</dbReference>
<dbReference type="InterPro" id="IPR003877">
    <property type="entry name" value="SPRY_dom"/>
</dbReference>
<dbReference type="PANTHER" id="PTHR25465:SF77">
    <property type="entry name" value="E3 UBIQUITIN_ISG15 LIGASE TRIM25"/>
    <property type="match status" value="1"/>
</dbReference>
<dbReference type="SUPFAM" id="SSF57845">
    <property type="entry name" value="B-box zinc-binding domain"/>
    <property type="match status" value="1"/>
</dbReference>
<evidence type="ECO:0000313" key="9">
    <source>
        <dbReference type="EMBL" id="KAL2103324.1"/>
    </source>
</evidence>
<dbReference type="GO" id="GO:0005737">
    <property type="term" value="C:cytoplasm"/>
    <property type="evidence" value="ECO:0007669"/>
    <property type="project" value="UniProtKB-ARBA"/>
</dbReference>
<dbReference type="SMART" id="SM00589">
    <property type="entry name" value="PRY"/>
    <property type="match status" value="1"/>
</dbReference>
<keyword evidence="5" id="KW-0391">Immunity</keyword>
<evidence type="ECO:0000256" key="6">
    <source>
        <dbReference type="PROSITE-ProRule" id="PRU00175"/>
    </source>
</evidence>
<dbReference type="Pfam" id="PF13765">
    <property type="entry name" value="PRY"/>
    <property type="match status" value="1"/>
</dbReference>
<evidence type="ECO:0000256" key="1">
    <source>
        <dbReference type="ARBA" id="ARBA00022588"/>
    </source>
</evidence>
<dbReference type="Pfam" id="PF00622">
    <property type="entry name" value="SPRY"/>
    <property type="match status" value="1"/>
</dbReference>
<gene>
    <name evidence="9" type="ORF">ACEWY4_000192</name>
</gene>
<dbReference type="PANTHER" id="PTHR25465">
    <property type="entry name" value="B-BOX DOMAIN CONTAINING"/>
    <property type="match status" value="1"/>
</dbReference>
<accession>A0ABD1KVZ1</accession>